<dbReference type="KEGG" id="saci:Sinac_6809"/>
<keyword evidence="3" id="KW-1185">Reference proteome</keyword>
<accession>L0DPW1</accession>
<dbReference type="InterPro" id="IPR001387">
    <property type="entry name" value="Cro/C1-type_HTH"/>
</dbReference>
<protein>
    <submittedName>
        <fullName evidence="2">Putative transcription regulator containing HTH domain</fullName>
    </submittedName>
</protein>
<dbReference type="HOGENOM" id="CLU_125852_2_0_0"/>
<dbReference type="OrthoDB" id="3174593at2"/>
<organism evidence="2 3">
    <name type="scientific">Singulisphaera acidiphila (strain ATCC BAA-1392 / DSM 18658 / VKM B-2454 / MOB10)</name>
    <dbReference type="NCBI Taxonomy" id="886293"/>
    <lineage>
        <taxon>Bacteria</taxon>
        <taxon>Pseudomonadati</taxon>
        <taxon>Planctomycetota</taxon>
        <taxon>Planctomycetia</taxon>
        <taxon>Isosphaerales</taxon>
        <taxon>Isosphaeraceae</taxon>
        <taxon>Singulisphaera</taxon>
    </lineage>
</organism>
<evidence type="ECO:0000259" key="1">
    <source>
        <dbReference type="PROSITE" id="PS50943"/>
    </source>
</evidence>
<dbReference type="eggNOG" id="COG5499">
    <property type="taxonomic scope" value="Bacteria"/>
</dbReference>
<dbReference type="Pfam" id="PF01381">
    <property type="entry name" value="HTH_3"/>
    <property type="match status" value="1"/>
</dbReference>
<dbReference type="Gene3D" id="1.10.260.40">
    <property type="entry name" value="lambda repressor-like DNA-binding domains"/>
    <property type="match status" value="1"/>
</dbReference>
<dbReference type="SUPFAM" id="SSF47413">
    <property type="entry name" value="lambda repressor-like DNA-binding domains"/>
    <property type="match status" value="1"/>
</dbReference>
<dbReference type="Proteomes" id="UP000010798">
    <property type="component" value="Chromosome"/>
</dbReference>
<dbReference type="InterPro" id="IPR010982">
    <property type="entry name" value="Lambda_DNA-bd_dom_sf"/>
</dbReference>
<feature type="domain" description="HTH cro/C1-type" evidence="1">
    <location>
        <begin position="81"/>
        <end position="135"/>
    </location>
</feature>
<dbReference type="PROSITE" id="PS50943">
    <property type="entry name" value="HTH_CROC1"/>
    <property type="match status" value="1"/>
</dbReference>
<dbReference type="EMBL" id="CP003364">
    <property type="protein sequence ID" value="AGA30873.1"/>
    <property type="molecule type" value="Genomic_DNA"/>
</dbReference>
<proteinExistence type="predicted"/>
<sequence length="136" mass="15068">MTTATPVAPSNSYLSLIQEFPLRPLRSEGELEAAIAMIDRIRARKDRDEQENDYLEVLAGLVETYEAEVDPLPDLDPVAALRFLLETNGITQAQLAEQTGLSMTAISEILHGKRGITPKTREALAKRFRVCPSLFA</sequence>
<reference evidence="2 3" key="1">
    <citation type="submission" date="2012-02" db="EMBL/GenBank/DDBJ databases">
        <title>Complete sequence of chromosome of Singulisphaera acidiphila DSM 18658.</title>
        <authorList>
            <consortium name="US DOE Joint Genome Institute (JGI-PGF)"/>
            <person name="Lucas S."/>
            <person name="Copeland A."/>
            <person name="Lapidus A."/>
            <person name="Glavina del Rio T."/>
            <person name="Dalin E."/>
            <person name="Tice H."/>
            <person name="Bruce D."/>
            <person name="Goodwin L."/>
            <person name="Pitluck S."/>
            <person name="Peters L."/>
            <person name="Ovchinnikova G."/>
            <person name="Chertkov O."/>
            <person name="Kyrpides N."/>
            <person name="Mavromatis K."/>
            <person name="Ivanova N."/>
            <person name="Brettin T."/>
            <person name="Detter J.C."/>
            <person name="Han C."/>
            <person name="Larimer F."/>
            <person name="Land M."/>
            <person name="Hauser L."/>
            <person name="Markowitz V."/>
            <person name="Cheng J.-F."/>
            <person name="Hugenholtz P."/>
            <person name="Woyke T."/>
            <person name="Wu D."/>
            <person name="Tindall B."/>
            <person name="Pomrenke H."/>
            <person name="Brambilla E."/>
            <person name="Klenk H.-P."/>
            <person name="Eisen J.A."/>
        </authorList>
    </citation>
    <scope>NUCLEOTIDE SEQUENCE [LARGE SCALE GENOMIC DNA]</scope>
    <source>
        <strain evidence="3">ATCC BAA-1392 / DSM 18658 / VKM B-2454 / MOB10</strain>
    </source>
</reference>
<name>L0DPW1_SINAD</name>
<evidence type="ECO:0000313" key="3">
    <source>
        <dbReference type="Proteomes" id="UP000010798"/>
    </source>
</evidence>
<dbReference type="CDD" id="cd00093">
    <property type="entry name" value="HTH_XRE"/>
    <property type="match status" value="1"/>
</dbReference>
<dbReference type="RefSeq" id="WP_015249947.1">
    <property type="nucleotide sequence ID" value="NC_019892.1"/>
</dbReference>
<gene>
    <name evidence="2" type="ordered locus">Sinac_6809</name>
</gene>
<dbReference type="SMART" id="SM00530">
    <property type="entry name" value="HTH_XRE"/>
    <property type="match status" value="1"/>
</dbReference>
<dbReference type="STRING" id="886293.Sinac_6809"/>
<dbReference type="AlphaFoldDB" id="L0DPW1"/>
<evidence type="ECO:0000313" key="2">
    <source>
        <dbReference type="EMBL" id="AGA30873.1"/>
    </source>
</evidence>
<dbReference type="GO" id="GO:0003677">
    <property type="term" value="F:DNA binding"/>
    <property type="evidence" value="ECO:0007669"/>
    <property type="project" value="InterPro"/>
</dbReference>